<sequence length="1275" mass="139354">MGKILLFIFFLFSFNSSAQGESNIWYFGEFAGLDFNSGSPVALTDSNISNFSAAASICNSNGQLLFYTDGNTVWDKNHQLMLNGTFLLGSTSTSQGRTIVPKPGTSNLYYIFTIDYQGGSNGLRYSVVDMNLNGGLGAVTSEKNVLVYTPTTERFSIVKHANNIDYWIVTHAVGNNTFYSHLLTYDGLSSNPVTSNIGAFEASKNSQGYMKISPDGSKLAIYHNLLSFELFDFDQATGVISNPIVLRTVSDIDVSDMYGVEFSPNSKVLYLTIHETELTQSSVIQYDLISSDIVGSAFTILTPGIRPMALQLGPDGKIYIAQNRKLGVINNPNLLGTACDLNINAVDLAGRRAHNALPPFVSSFFFQSDIEAENLCFGQNTQFSLNSGHIITSAAWDFGDGNTSNDLTPSHNYATTGTYTVSVIAASAADTSTKTREITISPIPTATQPQDLLVCDDNNDGLFSFDLSLQSTAILNGQDPNLYNIKYYANAVDYGNKIAIPSPNNYINKMAYQQETITAEVSNKVNGECKSTTTFTIDVFDMPLPNLPSAIPDLTSCDNSTIGTDVDGKVILDLTQRATAILKGQSAAEFLISYYKDSNLLHPILTPEVYQNANATETIYVKVFHKDNPDCMATTSFKIEVFALPVIATVVDLKQCDEDTDGFSVFNLEESINKIIANAATETVVFFETLLDAQNNSNPILNPINYTNKIASIDQVFVRVSNANGCFRISQLNLVVSTTQIPLTFKKDFRQCDDAVLGTNTDGIAAFDFSEVTNQILNIFPSGQQVDISYYRNLTDALAEKDPILDISNYRNIGYPNTQNIYIRVDDRLNNDCLGLGNYITLTVEPIPIVAPMTINHCDDNQDGIYAFDTSVIQANLLSGLTNVTVSYFDQNNTPLPSPLPNPFTTASQSLKVIVTNITTTVCSFETTLQFIVDDLPEAFPIAASVTSACDDETDPLLQDGKYAFDTSGFQTVILGGQTGVKVAYFDENNNPLPSPLPNPFVTATQDVKVEVVNIINPSCKATTVISFVVHSVPSIQLMGSDLVCSDSPTFTKIINAGLIDETQKGNFTYLWSLDGSLIENETDYELTVNKKGDYQVEVINNQGCSRTRTITVNASDKATVNIEIVDLSSENSIKVLAIGAGNYVFSLDDENGSFQSSNEFVNVPAGIHTVYVKDLNGCGIVSEEVAVLGIPNYFTPNQDGYNDSWNIKGVNADFNVKTKVQIFDRYGKLMKEITPSGNGWDGSYQGILMPSSDYWYVIRLEDGRVFKGHFALKR</sequence>
<dbReference type="CDD" id="cd00146">
    <property type="entry name" value="PKD"/>
    <property type="match status" value="1"/>
</dbReference>
<organism evidence="3 4">
    <name type="scientific">Flavobacterium palustre</name>
    <dbReference type="NCBI Taxonomy" id="1476463"/>
    <lineage>
        <taxon>Bacteria</taxon>
        <taxon>Pseudomonadati</taxon>
        <taxon>Bacteroidota</taxon>
        <taxon>Flavobacteriia</taxon>
        <taxon>Flavobacteriales</taxon>
        <taxon>Flavobacteriaceae</taxon>
        <taxon>Flavobacterium</taxon>
    </lineage>
</organism>
<accession>A0ABQ1HJD2</accession>
<feature type="signal peptide" evidence="1">
    <location>
        <begin position="1"/>
        <end position="18"/>
    </location>
</feature>
<dbReference type="Gene3D" id="2.60.40.10">
    <property type="entry name" value="Immunoglobulins"/>
    <property type="match status" value="2"/>
</dbReference>
<evidence type="ECO:0000259" key="2">
    <source>
        <dbReference type="PROSITE" id="PS50093"/>
    </source>
</evidence>
<reference evidence="4" key="1">
    <citation type="journal article" date="2019" name="Int. J. Syst. Evol. Microbiol.">
        <title>The Global Catalogue of Microorganisms (GCM) 10K type strain sequencing project: providing services to taxonomists for standard genome sequencing and annotation.</title>
        <authorList>
            <consortium name="The Broad Institute Genomics Platform"/>
            <consortium name="The Broad Institute Genome Sequencing Center for Infectious Disease"/>
            <person name="Wu L."/>
            <person name="Ma J."/>
        </authorList>
    </citation>
    <scope>NUCLEOTIDE SEQUENCE [LARGE SCALE GENOMIC DNA]</scope>
    <source>
        <strain evidence="4">CGMCC 1.12811</strain>
    </source>
</reference>
<dbReference type="PROSITE" id="PS50093">
    <property type="entry name" value="PKD"/>
    <property type="match status" value="1"/>
</dbReference>
<evidence type="ECO:0000313" key="4">
    <source>
        <dbReference type="Proteomes" id="UP000658793"/>
    </source>
</evidence>
<evidence type="ECO:0000313" key="3">
    <source>
        <dbReference type="EMBL" id="GGA79053.1"/>
    </source>
</evidence>
<dbReference type="InterPro" id="IPR035986">
    <property type="entry name" value="PKD_dom_sf"/>
</dbReference>
<feature type="chain" id="PRO_5047320656" description="PKD domain-containing protein" evidence="1">
    <location>
        <begin position="19"/>
        <end position="1275"/>
    </location>
</feature>
<keyword evidence="4" id="KW-1185">Reference proteome</keyword>
<dbReference type="EMBL" id="BMGA01000004">
    <property type="protein sequence ID" value="GGA79053.1"/>
    <property type="molecule type" value="Genomic_DNA"/>
</dbReference>
<dbReference type="InterPro" id="IPR026341">
    <property type="entry name" value="T9SS_type_B"/>
</dbReference>
<gene>
    <name evidence="3" type="ORF">GCM10008015_19720</name>
</gene>
<comment type="caution">
    <text evidence="3">The sequence shown here is derived from an EMBL/GenBank/DDBJ whole genome shotgun (WGS) entry which is preliminary data.</text>
</comment>
<feature type="domain" description="PKD" evidence="2">
    <location>
        <begin position="396"/>
        <end position="440"/>
    </location>
</feature>
<dbReference type="Pfam" id="PF18911">
    <property type="entry name" value="PKD_4"/>
    <property type="match status" value="1"/>
</dbReference>
<proteinExistence type="predicted"/>
<dbReference type="SUPFAM" id="SSF49299">
    <property type="entry name" value="PKD domain"/>
    <property type="match status" value="1"/>
</dbReference>
<dbReference type="Proteomes" id="UP000658793">
    <property type="component" value="Unassembled WGS sequence"/>
</dbReference>
<dbReference type="InterPro" id="IPR013783">
    <property type="entry name" value="Ig-like_fold"/>
</dbReference>
<dbReference type="InterPro" id="IPR000601">
    <property type="entry name" value="PKD_dom"/>
</dbReference>
<dbReference type="SMART" id="SM00089">
    <property type="entry name" value="PKD"/>
    <property type="match status" value="2"/>
</dbReference>
<keyword evidence="1" id="KW-0732">Signal</keyword>
<dbReference type="InterPro" id="IPR022409">
    <property type="entry name" value="PKD/Chitinase_dom"/>
</dbReference>
<evidence type="ECO:0000256" key="1">
    <source>
        <dbReference type="SAM" id="SignalP"/>
    </source>
</evidence>
<protein>
    <recommendedName>
        <fullName evidence="2">PKD domain-containing protein</fullName>
    </recommendedName>
</protein>
<dbReference type="Pfam" id="PF13585">
    <property type="entry name" value="CHU_C"/>
    <property type="match status" value="1"/>
</dbReference>
<dbReference type="NCBIfam" id="TIGR04131">
    <property type="entry name" value="Bac_Flav_CTERM"/>
    <property type="match status" value="1"/>
</dbReference>
<name>A0ABQ1HJD2_9FLAO</name>
<dbReference type="RefSeq" id="WP_188494144.1">
    <property type="nucleotide sequence ID" value="NZ_BMGA01000004.1"/>
</dbReference>
<dbReference type="SUPFAM" id="SSF69304">
    <property type="entry name" value="Tricorn protease N-terminal domain"/>
    <property type="match status" value="1"/>
</dbReference>